<keyword evidence="4" id="KW-0067">ATP-binding</keyword>
<keyword evidence="6" id="KW-0472">Membrane</keyword>
<name>A0A8C9FV15_PAVCR</name>
<evidence type="ECO:0000256" key="8">
    <source>
        <dbReference type="ARBA" id="ARBA00023180"/>
    </source>
</evidence>
<keyword evidence="7" id="KW-0675">Receptor</keyword>
<dbReference type="PANTHER" id="PTHR46877">
    <property type="entry name" value="EPH RECEPTOR A5"/>
    <property type="match status" value="1"/>
</dbReference>
<evidence type="ECO:0000256" key="4">
    <source>
        <dbReference type="ARBA" id="ARBA00022840"/>
    </source>
</evidence>
<evidence type="ECO:0000313" key="10">
    <source>
        <dbReference type="Ensembl" id="ENSPSTP00000019391.1"/>
    </source>
</evidence>
<dbReference type="InterPro" id="IPR008979">
    <property type="entry name" value="Galactose-bd-like_sf"/>
</dbReference>
<dbReference type="Proteomes" id="UP000694428">
    <property type="component" value="Unplaced"/>
</dbReference>
<evidence type="ECO:0000256" key="5">
    <source>
        <dbReference type="ARBA" id="ARBA00022889"/>
    </source>
</evidence>
<comment type="subcellular location">
    <subcellularLocation>
        <location evidence="1">Cell membrane</location>
        <topology evidence="1">Single-pass type I membrane protein</topology>
    </subcellularLocation>
</comment>
<dbReference type="InterPro" id="IPR001090">
    <property type="entry name" value="Ephrin_rcpt_lig-bd_dom"/>
</dbReference>
<dbReference type="SUPFAM" id="SSF49785">
    <property type="entry name" value="Galactose-binding domain-like"/>
    <property type="match status" value="1"/>
</dbReference>
<evidence type="ECO:0000256" key="7">
    <source>
        <dbReference type="ARBA" id="ARBA00023170"/>
    </source>
</evidence>
<dbReference type="GO" id="GO:0005524">
    <property type="term" value="F:ATP binding"/>
    <property type="evidence" value="ECO:0007669"/>
    <property type="project" value="UniProtKB-KW"/>
</dbReference>
<reference evidence="10" key="2">
    <citation type="submission" date="2025-09" db="UniProtKB">
        <authorList>
            <consortium name="Ensembl"/>
        </authorList>
    </citation>
    <scope>IDENTIFICATION</scope>
</reference>
<dbReference type="GO" id="GO:0005886">
    <property type="term" value="C:plasma membrane"/>
    <property type="evidence" value="ECO:0007669"/>
    <property type="project" value="UniProtKB-SubCell"/>
</dbReference>
<dbReference type="SMART" id="SM00615">
    <property type="entry name" value="EPH_lbd"/>
    <property type="match status" value="1"/>
</dbReference>
<organism evidence="10 11">
    <name type="scientific">Pavo cristatus</name>
    <name type="common">Indian peafowl</name>
    <name type="synonym">Blue peafowl</name>
    <dbReference type="NCBI Taxonomy" id="9049"/>
    <lineage>
        <taxon>Eukaryota</taxon>
        <taxon>Metazoa</taxon>
        <taxon>Chordata</taxon>
        <taxon>Craniata</taxon>
        <taxon>Vertebrata</taxon>
        <taxon>Euteleostomi</taxon>
        <taxon>Archelosauria</taxon>
        <taxon>Archosauria</taxon>
        <taxon>Dinosauria</taxon>
        <taxon>Saurischia</taxon>
        <taxon>Theropoda</taxon>
        <taxon>Coelurosauria</taxon>
        <taxon>Aves</taxon>
        <taxon>Neognathae</taxon>
        <taxon>Galloanserae</taxon>
        <taxon>Galliformes</taxon>
        <taxon>Phasianidae</taxon>
        <taxon>Phasianinae</taxon>
        <taxon>Pavo</taxon>
    </lineage>
</organism>
<keyword evidence="8" id="KW-0325">Glycoprotein</keyword>
<dbReference type="Ensembl" id="ENSPSTT00000020321.1">
    <property type="protein sequence ID" value="ENSPSTP00000019391.1"/>
    <property type="gene ID" value="ENSPSTG00000014009.1"/>
</dbReference>
<evidence type="ECO:0000256" key="1">
    <source>
        <dbReference type="ARBA" id="ARBA00004251"/>
    </source>
</evidence>
<protein>
    <recommendedName>
        <fullName evidence="9">Eph LBD domain-containing protein</fullName>
    </recommendedName>
</protein>
<dbReference type="Gene3D" id="2.60.120.260">
    <property type="entry name" value="Galactose-binding domain-like"/>
    <property type="match status" value="1"/>
</dbReference>
<evidence type="ECO:0000313" key="11">
    <source>
        <dbReference type="Proteomes" id="UP000694428"/>
    </source>
</evidence>
<proteinExistence type="predicted"/>
<dbReference type="GO" id="GO:0005005">
    <property type="term" value="F:transmembrane-ephrin receptor activity"/>
    <property type="evidence" value="ECO:0007669"/>
    <property type="project" value="TreeGrafter"/>
</dbReference>
<keyword evidence="2" id="KW-1003">Cell membrane</keyword>
<sequence length="152" mass="17841">MPLLLSVTGLSARQAMSCKLYENRPCRLDFVIFQVSETCFSHLSNVCFLLPWEQWSEVQQMINGTPVYMYQDCSVLSEGDTDHWLRTNWIYRGEAASRIYVELKFTVRDCKSFKGEVVTCKETFNLYYMESEQDVGIQFRRPMFIKVLPSLM</sequence>
<feature type="domain" description="Eph LBD" evidence="9">
    <location>
        <begin position="1"/>
        <end position="152"/>
    </location>
</feature>
<accession>A0A8C9FV15</accession>
<evidence type="ECO:0000256" key="2">
    <source>
        <dbReference type="ARBA" id="ARBA00022475"/>
    </source>
</evidence>
<dbReference type="PANTHER" id="PTHR46877:SF20">
    <property type="entry name" value="RECEPTOR PROTEIN-TYROSINE KINASE"/>
    <property type="match status" value="1"/>
</dbReference>
<dbReference type="GO" id="GO:0030425">
    <property type="term" value="C:dendrite"/>
    <property type="evidence" value="ECO:0007669"/>
    <property type="project" value="TreeGrafter"/>
</dbReference>
<keyword evidence="5" id="KW-0130">Cell adhesion</keyword>
<dbReference type="GO" id="GO:0007155">
    <property type="term" value="P:cell adhesion"/>
    <property type="evidence" value="ECO:0007669"/>
    <property type="project" value="UniProtKB-KW"/>
</dbReference>
<evidence type="ECO:0000259" key="9">
    <source>
        <dbReference type="PROSITE" id="PS51550"/>
    </source>
</evidence>
<reference evidence="10" key="1">
    <citation type="submission" date="2025-08" db="UniProtKB">
        <authorList>
            <consortium name="Ensembl"/>
        </authorList>
    </citation>
    <scope>IDENTIFICATION</scope>
</reference>
<evidence type="ECO:0000256" key="3">
    <source>
        <dbReference type="ARBA" id="ARBA00022741"/>
    </source>
</evidence>
<dbReference type="Pfam" id="PF01404">
    <property type="entry name" value="Ephrin_lbd"/>
    <property type="match status" value="1"/>
</dbReference>
<dbReference type="PROSITE" id="PS51550">
    <property type="entry name" value="EPH_LBD"/>
    <property type="match status" value="1"/>
</dbReference>
<keyword evidence="11" id="KW-1185">Reference proteome</keyword>
<keyword evidence="3" id="KW-0547">Nucleotide-binding</keyword>
<evidence type="ECO:0000256" key="6">
    <source>
        <dbReference type="ARBA" id="ARBA00023136"/>
    </source>
</evidence>
<dbReference type="AlphaFoldDB" id="A0A8C9FV15"/>
<dbReference type="InterPro" id="IPR050449">
    <property type="entry name" value="Ephrin_rcpt_TKs"/>
</dbReference>
<dbReference type="GO" id="GO:0007411">
    <property type="term" value="P:axon guidance"/>
    <property type="evidence" value="ECO:0007669"/>
    <property type="project" value="TreeGrafter"/>
</dbReference>